<reference evidence="2 3" key="1">
    <citation type="submission" date="2015-04" db="EMBL/GenBank/DDBJ databases">
        <title>The draft genome sequence of Erythrobacter luteus KA37.</title>
        <authorList>
            <person name="Zhuang L."/>
            <person name="Liu Y."/>
            <person name="Shao Z."/>
        </authorList>
    </citation>
    <scope>NUCLEOTIDE SEQUENCE [LARGE SCALE GENOMIC DNA]</scope>
    <source>
        <strain evidence="2 3">KA37</strain>
    </source>
</reference>
<dbReference type="PANTHER" id="PTHR13844">
    <property type="entry name" value="SWI/SNF-RELATED MATRIX-ASSOCIATED ACTIN-DEPENDENT REGULATOR OF CHROMATIN SUBFAMILY D"/>
    <property type="match status" value="1"/>
</dbReference>
<name>A0A0G9MW10_9SPHN</name>
<evidence type="ECO:0000313" key="3">
    <source>
        <dbReference type="Proteomes" id="UP000053464"/>
    </source>
</evidence>
<protein>
    <recommendedName>
        <fullName evidence="1">DM2 domain-containing protein</fullName>
    </recommendedName>
</protein>
<dbReference type="InterPro" id="IPR019835">
    <property type="entry name" value="SWIB_domain"/>
</dbReference>
<evidence type="ECO:0000259" key="1">
    <source>
        <dbReference type="PROSITE" id="PS51925"/>
    </source>
</evidence>
<comment type="caution">
    <text evidence="2">The sequence shown here is derived from an EMBL/GenBank/DDBJ whole genome shotgun (WGS) entry which is preliminary data.</text>
</comment>
<dbReference type="SMART" id="SM00151">
    <property type="entry name" value="SWIB"/>
    <property type="match status" value="1"/>
</dbReference>
<dbReference type="Proteomes" id="UP000053464">
    <property type="component" value="Unassembled WGS sequence"/>
</dbReference>
<dbReference type="STRING" id="1581420.AAW00_11420"/>
<dbReference type="Gene3D" id="1.10.245.10">
    <property type="entry name" value="SWIB/MDM2 domain"/>
    <property type="match status" value="1"/>
</dbReference>
<accession>A0A0G9MW10</accession>
<dbReference type="PATRIC" id="fig|1581420.6.peg.2334"/>
<keyword evidence="3" id="KW-1185">Reference proteome</keyword>
<evidence type="ECO:0000313" key="2">
    <source>
        <dbReference type="EMBL" id="KLE34749.1"/>
    </source>
</evidence>
<dbReference type="PROSITE" id="PS51925">
    <property type="entry name" value="SWIB_MDM2"/>
    <property type="match status" value="1"/>
</dbReference>
<dbReference type="InterPro" id="IPR003121">
    <property type="entry name" value="SWIB_MDM2_domain"/>
</dbReference>
<feature type="domain" description="DM2" evidence="1">
    <location>
        <begin position="14"/>
        <end position="90"/>
    </location>
</feature>
<dbReference type="SUPFAM" id="SSF47592">
    <property type="entry name" value="SWIB/MDM2 domain"/>
    <property type="match status" value="1"/>
</dbReference>
<gene>
    <name evidence="2" type="ORF">AAW00_11420</name>
</gene>
<dbReference type="CDD" id="cd10567">
    <property type="entry name" value="SWIB-MDM2_like"/>
    <property type="match status" value="1"/>
</dbReference>
<dbReference type="AlphaFoldDB" id="A0A0G9MW10"/>
<dbReference type="InterPro" id="IPR036885">
    <property type="entry name" value="SWIB_MDM2_dom_sf"/>
</dbReference>
<sequence>MTERKVPMAAKNNALNKPVNLTPELEEVVGKGPMTRAQVTSKVWDHIKANNLQDSKDKRMINPDAKLGAVIGKDQISMFKMTGAVSKHMS</sequence>
<dbReference type="Pfam" id="PF02201">
    <property type="entry name" value="SWIB"/>
    <property type="match status" value="1"/>
</dbReference>
<dbReference type="EMBL" id="LBHB01000002">
    <property type="protein sequence ID" value="KLE34749.1"/>
    <property type="molecule type" value="Genomic_DNA"/>
</dbReference>
<proteinExistence type="predicted"/>
<organism evidence="2 3">
    <name type="scientific">Aurantiacibacter luteus</name>
    <dbReference type="NCBI Taxonomy" id="1581420"/>
    <lineage>
        <taxon>Bacteria</taxon>
        <taxon>Pseudomonadati</taxon>
        <taxon>Pseudomonadota</taxon>
        <taxon>Alphaproteobacteria</taxon>
        <taxon>Sphingomonadales</taxon>
        <taxon>Erythrobacteraceae</taxon>
        <taxon>Aurantiacibacter</taxon>
    </lineage>
</organism>